<keyword evidence="10" id="KW-1185">Reference proteome</keyword>
<feature type="binding site" evidence="5">
    <location>
        <position position="127"/>
    </location>
    <ligand>
        <name>ATP</name>
        <dbReference type="ChEBI" id="CHEBI:30616"/>
    </ligand>
</feature>
<feature type="binding site" evidence="5">
    <location>
        <begin position="85"/>
        <end position="88"/>
    </location>
    <ligand>
        <name>AMP</name>
        <dbReference type="ChEBI" id="CHEBI:456215"/>
    </ligand>
</feature>
<dbReference type="RefSeq" id="WP_142894972.1">
    <property type="nucleotide sequence ID" value="NZ_ML660052.1"/>
</dbReference>
<dbReference type="InterPro" id="IPR027417">
    <property type="entry name" value="P-loop_NTPase"/>
</dbReference>
<dbReference type="EMBL" id="VHSH01000001">
    <property type="protein sequence ID" value="TQV83737.1"/>
    <property type="molecule type" value="Genomic_DNA"/>
</dbReference>
<keyword evidence="5 7" id="KW-0067">ATP-binding</keyword>
<dbReference type="Pfam" id="PF00406">
    <property type="entry name" value="ADK"/>
    <property type="match status" value="1"/>
</dbReference>
<proteinExistence type="inferred from homology"/>
<dbReference type="InterPro" id="IPR007862">
    <property type="entry name" value="Adenylate_kinase_lid-dom"/>
</dbReference>
<evidence type="ECO:0000256" key="1">
    <source>
        <dbReference type="ARBA" id="ARBA00022679"/>
    </source>
</evidence>
<feature type="binding site" evidence="5">
    <location>
        <position position="200"/>
    </location>
    <ligand>
        <name>ATP</name>
        <dbReference type="ChEBI" id="CHEBI:30616"/>
    </ligand>
</feature>
<organism evidence="9 10">
    <name type="scientific">Denitrobaculum tricleocarpae</name>
    <dbReference type="NCBI Taxonomy" id="2591009"/>
    <lineage>
        <taxon>Bacteria</taxon>
        <taxon>Pseudomonadati</taxon>
        <taxon>Pseudomonadota</taxon>
        <taxon>Alphaproteobacteria</taxon>
        <taxon>Rhodospirillales</taxon>
        <taxon>Rhodospirillaceae</taxon>
        <taxon>Denitrobaculum</taxon>
    </lineage>
</organism>
<comment type="subunit">
    <text evidence="5 7">Monomer.</text>
</comment>
<dbReference type="GO" id="GO:0004017">
    <property type="term" value="F:AMP kinase activity"/>
    <property type="evidence" value="ECO:0007669"/>
    <property type="project" value="UniProtKB-UniRule"/>
</dbReference>
<dbReference type="HAMAP" id="MF_00235">
    <property type="entry name" value="Adenylate_kinase_Adk"/>
    <property type="match status" value="1"/>
</dbReference>
<evidence type="ECO:0000256" key="4">
    <source>
        <dbReference type="ARBA" id="ARBA00022777"/>
    </source>
</evidence>
<evidence type="ECO:0000256" key="5">
    <source>
        <dbReference type="HAMAP-Rule" id="MF_00235"/>
    </source>
</evidence>
<evidence type="ECO:0000256" key="3">
    <source>
        <dbReference type="ARBA" id="ARBA00022741"/>
    </source>
</evidence>
<comment type="domain">
    <text evidence="5">Consists of three domains, a large central CORE domain and two small peripheral domains, NMPbind and LID, which undergo movements during catalysis. The LID domain closes over the site of phosphoryl transfer upon ATP binding. Assembling and dissambling the active center during each catalytic cycle provides an effective means to prevent ATP hydrolysis. Some bacteria have evolved a zinc-coordinating structure that stabilizes the LID domain.</text>
</comment>
<keyword evidence="1 5" id="KW-0808">Transferase</keyword>
<protein>
    <recommendedName>
        <fullName evidence="5 7">Adenylate kinase</fullName>
        <shortName evidence="5">AK</shortName>
        <ecNumber evidence="5 7">2.7.4.3</ecNumber>
    </recommendedName>
    <alternativeName>
        <fullName evidence="5">ATP-AMP transphosphorylase</fullName>
    </alternativeName>
    <alternativeName>
        <fullName evidence="5">ATP:AMP phosphotransferase</fullName>
    </alternativeName>
    <alternativeName>
        <fullName evidence="5">Adenylate monophosphate kinase</fullName>
    </alternativeName>
</protein>
<dbReference type="NCBIfam" id="NF011105">
    <property type="entry name" value="PRK14532.1"/>
    <property type="match status" value="1"/>
</dbReference>
<comment type="pathway">
    <text evidence="5">Purine metabolism; AMP biosynthesis via salvage pathway; AMP from ADP: step 1/1.</text>
</comment>
<dbReference type="NCBIfam" id="NF001380">
    <property type="entry name" value="PRK00279.1-2"/>
    <property type="match status" value="1"/>
</dbReference>
<dbReference type="NCBIfam" id="TIGR01351">
    <property type="entry name" value="adk"/>
    <property type="match status" value="1"/>
</dbReference>
<feature type="binding site" evidence="5">
    <location>
        <position position="130"/>
    </location>
    <ligand>
        <name>Zn(2+)</name>
        <dbReference type="ChEBI" id="CHEBI:29105"/>
        <note>structural</note>
    </ligand>
</feature>
<feature type="binding site" evidence="5">
    <location>
        <begin position="57"/>
        <end position="59"/>
    </location>
    <ligand>
        <name>AMP</name>
        <dbReference type="ChEBI" id="CHEBI:456215"/>
    </ligand>
</feature>
<comment type="caution">
    <text evidence="9">The sequence shown here is derived from an EMBL/GenBank/DDBJ whole genome shotgun (WGS) entry which is preliminary data.</text>
</comment>
<keyword evidence="5" id="KW-0963">Cytoplasm</keyword>
<dbReference type="Gene3D" id="3.40.50.300">
    <property type="entry name" value="P-loop containing nucleotide triphosphate hydrolases"/>
    <property type="match status" value="1"/>
</dbReference>
<comment type="subcellular location">
    <subcellularLocation>
        <location evidence="5 7">Cytoplasm</location>
    </subcellularLocation>
</comment>
<feature type="binding site" evidence="5">
    <location>
        <position position="36"/>
    </location>
    <ligand>
        <name>AMP</name>
        <dbReference type="ChEBI" id="CHEBI:456215"/>
    </ligand>
</feature>
<evidence type="ECO:0000256" key="6">
    <source>
        <dbReference type="RuleBase" id="RU003330"/>
    </source>
</evidence>
<comment type="caution">
    <text evidence="5">Lacks conserved residue(s) required for the propagation of feature annotation.</text>
</comment>
<feature type="binding site" evidence="5">
    <location>
        <position position="92"/>
    </location>
    <ligand>
        <name>AMP</name>
        <dbReference type="ChEBI" id="CHEBI:456215"/>
    </ligand>
</feature>
<dbReference type="UniPathway" id="UPA00588">
    <property type="reaction ID" value="UER00649"/>
</dbReference>
<feature type="binding site" evidence="5">
    <location>
        <position position="172"/>
    </location>
    <ligand>
        <name>AMP</name>
        <dbReference type="ChEBI" id="CHEBI:456215"/>
    </ligand>
</feature>
<comment type="catalytic activity">
    <reaction evidence="5 7">
        <text>AMP + ATP = 2 ADP</text>
        <dbReference type="Rhea" id="RHEA:12973"/>
        <dbReference type="ChEBI" id="CHEBI:30616"/>
        <dbReference type="ChEBI" id="CHEBI:456215"/>
        <dbReference type="ChEBI" id="CHEBI:456216"/>
        <dbReference type="EC" id="2.7.4.3"/>
    </reaction>
</comment>
<feature type="binding site" evidence="5">
    <location>
        <position position="161"/>
    </location>
    <ligand>
        <name>AMP</name>
        <dbReference type="ChEBI" id="CHEBI:456215"/>
    </ligand>
</feature>
<comment type="function">
    <text evidence="5">Catalyzes the reversible transfer of the terminal phosphate group between ATP and AMP. Plays an important role in cellular energy homeostasis and in adenine nucleotide metabolism.</text>
</comment>
<feature type="binding site" evidence="5">
    <location>
        <position position="150"/>
    </location>
    <ligand>
        <name>Zn(2+)</name>
        <dbReference type="ChEBI" id="CHEBI:29105"/>
        <note>structural</note>
    </ligand>
</feature>
<keyword evidence="5" id="KW-0862">Zinc</keyword>
<accession>A0A545U2N3</accession>
<dbReference type="GO" id="GO:0044209">
    <property type="term" value="P:AMP salvage"/>
    <property type="evidence" value="ECO:0007669"/>
    <property type="project" value="UniProtKB-UniRule"/>
</dbReference>
<feature type="region of interest" description="NMP" evidence="5">
    <location>
        <begin position="30"/>
        <end position="59"/>
    </location>
</feature>
<name>A0A545U2N3_9PROT</name>
<dbReference type="GO" id="GO:0005737">
    <property type="term" value="C:cytoplasm"/>
    <property type="evidence" value="ECO:0007669"/>
    <property type="project" value="UniProtKB-SubCell"/>
</dbReference>
<feature type="binding site" evidence="5">
    <location>
        <position position="153"/>
    </location>
    <ligand>
        <name>Zn(2+)</name>
        <dbReference type="ChEBI" id="CHEBI:29105"/>
        <note>structural</note>
    </ligand>
</feature>
<evidence type="ECO:0000313" key="9">
    <source>
        <dbReference type="EMBL" id="TQV83737.1"/>
    </source>
</evidence>
<feature type="binding site" evidence="5">
    <location>
        <position position="31"/>
    </location>
    <ligand>
        <name>AMP</name>
        <dbReference type="ChEBI" id="CHEBI:456215"/>
    </ligand>
</feature>
<sequence>MNIILLGPPGAGKGTQAKRLQDKHGLVQLSTGEMLRELKNSGSELGAQAKEIMDAGKLMPDDLMIEMISQRIDAPDCATGFILDGFPRTTPQAEGLDKMLADKGLKLDSVIEMAVDEAALIARVVGRYSCAKCGAGYHDTFQKPAKDGVCDSCGSEEFSRRADDNEETMRNRLATYHEQTAPILPYYREKGVLKTIDGMAAIDDVTGQIEAILAGG</sequence>
<dbReference type="NCBIfam" id="NF001381">
    <property type="entry name" value="PRK00279.1-3"/>
    <property type="match status" value="1"/>
</dbReference>
<evidence type="ECO:0000256" key="2">
    <source>
        <dbReference type="ARBA" id="ARBA00022727"/>
    </source>
</evidence>
<feature type="domain" description="Adenylate kinase active site lid" evidence="8">
    <location>
        <begin position="127"/>
        <end position="163"/>
    </location>
</feature>
<gene>
    <name evidence="5" type="primary">adk</name>
    <name evidence="9" type="ORF">FKG95_03905</name>
</gene>
<dbReference type="FunFam" id="3.40.50.300:FF:000106">
    <property type="entry name" value="Adenylate kinase mitochondrial"/>
    <property type="match status" value="1"/>
</dbReference>
<reference evidence="9 10" key="1">
    <citation type="submission" date="2019-06" db="EMBL/GenBank/DDBJ databases">
        <title>Whole genome sequence for Rhodospirillaceae sp. R148.</title>
        <authorList>
            <person name="Wang G."/>
        </authorList>
    </citation>
    <scope>NUCLEOTIDE SEQUENCE [LARGE SCALE GENOMIC DNA]</scope>
    <source>
        <strain evidence="9 10">R148</strain>
    </source>
</reference>
<dbReference type="InterPro" id="IPR006259">
    <property type="entry name" value="Adenyl_kin_sub"/>
</dbReference>
<dbReference type="InterPro" id="IPR033690">
    <property type="entry name" value="Adenylat_kinase_CS"/>
</dbReference>
<comment type="similarity">
    <text evidence="5 6">Belongs to the adenylate kinase family.</text>
</comment>
<dbReference type="PROSITE" id="PS00113">
    <property type="entry name" value="ADENYLATE_KINASE"/>
    <property type="match status" value="1"/>
</dbReference>
<dbReference type="GO" id="GO:0005524">
    <property type="term" value="F:ATP binding"/>
    <property type="evidence" value="ECO:0007669"/>
    <property type="project" value="UniProtKB-UniRule"/>
</dbReference>
<dbReference type="SUPFAM" id="SSF52540">
    <property type="entry name" value="P-loop containing nucleoside triphosphate hydrolases"/>
    <property type="match status" value="1"/>
</dbReference>
<dbReference type="EC" id="2.7.4.3" evidence="5 7"/>
<dbReference type="PANTHER" id="PTHR23359">
    <property type="entry name" value="NUCLEOTIDE KINASE"/>
    <property type="match status" value="1"/>
</dbReference>
<keyword evidence="4 5" id="KW-0418">Kinase</keyword>
<evidence type="ECO:0000259" key="8">
    <source>
        <dbReference type="Pfam" id="PF05191"/>
    </source>
</evidence>
<dbReference type="InterPro" id="IPR000850">
    <property type="entry name" value="Adenylat/UMP-CMP_kin"/>
</dbReference>
<evidence type="ECO:0000256" key="7">
    <source>
        <dbReference type="RuleBase" id="RU003331"/>
    </source>
</evidence>
<dbReference type="CDD" id="cd01428">
    <property type="entry name" value="ADK"/>
    <property type="match status" value="1"/>
</dbReference>
<dbReference type="OrthoDB" id="9805030at2"/>
<dbReference type="AlphaFoldDB" id="A0A545U2N3"/>
<dbReference type="GO" id="GO:0008270">
    <property type="term" value="F:zinc ion binding"/>
    <property type="evidence" value="ECO:0007669"/>
    <property type="project" value="UniProtKB-UniRule"/>
</dbReference>
<dbReference type="PRINTS" id="PR00094">
    <property type="entry name" value="ADENYLTKNASE"/>
</dbReference>
<feature type="binding site" evidence="5">
    <location>
        <position position="133"/>
    </location>
    <ligand>
        <name>Zn(2+)</name>
        <dbReference type="ChEBI" id="CHEBI:29105"/>
        <note>structural</note>
    </ligand>
</feature>
<keyword evidence="2 5" id="KW-0545">Nucleotide biosynthesis</keyword>
<dbReference type="Proteomes" id="UP000315252">
    <property type="component" value="Unassembled WGS sequence"/>
</dbReference>
<feature type="binding site" evidence="5">
    <location>
        <begin position="10"/>
        <end position="15"/>
    </location>
    <ligand>
        <name>ATP</name>
        <dbReference type="ChEBI" id="CHEBI:30616"/>
    </ligand>
</feature>
<evidence type="ECO:0000313" key="10">
    <source>
        <dbReference type="Proteomes" id="UP000315252"/>
    </source>
</evidence>
<keyword evidence="3 5" id="KW-0547">Nucleotide-binding</keyword>
<dbReference type="Pfam" id="PF05191">
    <property type="entry name" value="ADK_lid"/>
    <property type="match status" value="1"/>
</dbReference>
<keyword evidence="5" id="KW-0479">Metal-binding</keyword>
<dbReference type="NCBIfam" id="NF011100">
    <property type="entry name" value="PRK14527.1"/>
    <property type="match status" value="1"/>
</dbReference>